<keyword evidence="3" id="KW-1185">Reference proteome</keyword>
<evidence type="ECO:0000313" key="3">
    <source>
        <dbReference type="Proteomes" id="UP001359559"/>
    </source>
</evidence>
<dbReference type="Pfam" id="PF00646">
    <property type="entry name" value="F-box"/>
    <property type="match status" value="1"/>
</dbReference>
<dbReference type="PANTHER" id="PTHR31672">
    <property type="entry name" value="BNACNNG10540D PROTEIN"/>
    <property type="match status" value="1"/>
</dbReference>
<protein>
    <recommendedName>
        <fullName evidence="1">F-box domain-containing protein</fullName>
    </recommendedName>
</protein>
<dbReference type="EMBL" id="JAYKXN010000004">
    <property type="protein sequence ID" value="KAK7295544.1"/>
    <property type="molecule type" value="Genomic_DNA"/>
</dbReference>
<dbReference type="SUPFAM" id="SSF81383">
    <property type="entry name" value="F-box domain"/>
    <property type="match status" value="1"/>
</dbReference>
<dbReference type="AlphaFoldDB" id="A0AAN9JC47"/>
<feature type="domain" description="F-box" evidence="1">
    <location>
        <begin position="2"/>
        <end position="48"/>
    </location>
</feature>
<dbReference type="InterPro" id="IPR001810">
    <property type="entry name" value="F-box_dom"/>
</dbReference>
<reference evidence="2 3" key="1">
    <citation type="submission" date="2024-01" db="EMBL/GenBank/DDBJ databases">
        <title>The genomes of 5 underutilized Papilionoideae crops provide insights into root nodulation and disease resistance.</title>
        <authorList>
            <person name="Yuan L."/>
        </authorList>
    </citation>
    <scope>NUCLEOTIDE SEQUENCE [LARGE SCALE GENOMIC DNA]</scope>
    <source>
        <strain evidence="2">LY-2023</strain>
        <tissue evidence="2">Leaf</tissue>
    </source>
</reference>
<gene>
    <name evidence="2" type="ORF">RJT34_18454</name>
</gene>
<organism evidence="2 3">
    <name type="scientific">Clitoria ternatea</name>
    <name type="common">Butterfly pea</name>
    <dbReference type="NCBI Taxonomy" id="43366"/>
    <lineage>
        <taxon>Eukaryota</taxon>
        <taxon>Viridiplantae</taxon>
        <taxon>Streptophyta</taxon>
        <taxon>Embryophyta</taxon>
        <taxon>Tracheophyta</taxon>
        <taxon>Spermatophyta</taxon>
        <taxon>Magnoliopsida</taxon>
        <taxon>eudicotyledons</taxon>
        <taxon>Gunneridae</taxon>
        <taxon>Pentapetalae</taxon>
        <taxon>rosids</taxon>
        <taxon>fabids</taxon>
        <taxon>Fabales</taxon>
        <taxon>Fabaceae</taxon>
        <taxon>Papilionoideae</taxon>
        <taxon>50 kb inversion clade</taxon>
        <taxon>NPAAA clade</taxon>
        <taxon>indigoferoid/millettioid clade</taxon>
        <taxon>Phaseoleae</taxon>
        <taxon>Clitoria</taxon>
    </lineage>
</organism>
<dbReference type="SMART" id="SM00256">
    <property type="entry name" value="FBOX"/>
    <property type="match status" value="1"/>
</dbReference>
<dbReference type="Gene3D" id="1.20.1280.50">
    <property type="match status" value="1"/>
</dbReference>
<comment type="caution">
    <text evidence="2">The sequence shown here is derived from an EMBL/GenBank/DDBJ whole genome shotgun (WGS) entry which is preliminary data.</text>
</comment>
<dbReference type="PANTHER" id="PTHR31672:SF13">
    <property type="entry name" value="F-BOX PROTEIN CPR30-LIKE"/>
    <property type="match status" value="1"/>
</dbReference>
<dbReference type="CDD" id="cd22157">
    <property type="entry name" value="F-box_AtFBW1-like"/>
    <property type="match status" value="1"/>
</dbReference>
<sequence length="392" mass="44155">MEKSPKTLPNELIEQILVRLPVRSVVRSKCVCKSWRSLISNPQFAKSHFDLAAAPSHRILLRSTHFYLESIDIDASLHHDSAVAFHPLPLPSPPSPRRREYTIDRSLEHHDILGSSRGLVLLAYYNGDLILWNPSTADYKRTSNPCPDLTCRSLYGFVYDAALDDYLLYAVELYGSDIFAFDQPIRVAFISLKTNTCTFVAVDGDVRYKDLGFEFRAGSLLNGALHWLVFCKFRKIPLIITVDLVDKTLSEILLPHELTDGIVYELYSLRLMGGCLTVGCTVKGVGIDELWVMKEYKVHSSWTKSITILTFDISNNHFSPIHVAKDGIFGSNFSGLLEKVNHEGEVLEHLPYRRTKGCHGGNLQSAMYVESLLPVPSVMKVNGNYDDDDSEE</sequence>
<name>A0AAN9JC47_CLITE</name>
<dbReference type="InterPro" id="IPR036047">
    <property type="entry name" value="F-box-like_dom_sf"/>
</dbReference>
<dbReference type="PROSITE" id="PS50181">
    <property type="entry name" value="FBOX"/>
    <property type="match status" value="1"/>
</dbReference>
<dbReference type="InterPro" id="IPR050796">
    <property type="entry name" value="SCF_F-box_component"/>
</dbReference>
<evidence type="ECO:0000313" key="2">
    <source>
        <dbReference type="EMBL" id="KAK7295544.1"/>
    </source>
</evidence>
<proteinExistence type="predicted"/>
<dbReference type="Proteomes" id="UP001359559">
    <property type="component" value="Unassembled WGS sequence"/>
</dbReference>
<accession>A0AAN9JC47</accession>
<evidence type="ECO:0000259" key="1">
    <source>
        <dbReference type="PROSITE" id="PS50181"/>
    </source>
</evidence>